<dbReference type="Pfam" id="PF02037">
    <property type="entry name" value="SAP"/>
    <property type="match status" value="1"/>
</dbReference>
<dbReference type="InterPro" id="IPR003034">
    <property type="entry name" value="SAP_dom"/>
</dbReference>
<evidence type="ECO:0000313" key="9">
    <source>
        <dbReference type="Proteomes" id="UP000241769"/>
    </source>
</evidence>
<keyword evidence="9" id="KW-1185">Reference proteome</keyword>
<feature type="transmembrane region" description="Helical" evidence="6">
    <location>
        <begin position="36"/>
        <end position="60"/>
    </location>
</feature>
<reference evidence="8 9" key="1">
    <citation type="journal article" date="2018" name="Genome Biol. Evol.">
        <title>Multiple Roots of Fruiting Body Formation in Amoebozoa.</title>
        <authorList>
            <person name="Hillmann F."/>
            <person name="Forbes G."/>
            <person name="Novohradska S."/>
            <person name="Ferling I."/>
            <person name="Riege K."/>
            <person name="Groth M."/>
            <person name="Westermann M."/>
            <person name="Marz M."/>
            <person name="Spaller T."/>
            <person name="Winckler T."/>
            <person name="Schaap P."/>
            <person name="Glockner G."/>
        </authorList>
    </citation>
    <scope>NUCLEOTIDE SEQUENCE [LARGE SCALE GENOMIC DNA]</scope>
    <source>
        <strain evidence="8 9">Jena</strain>
    </source>
</reference>
<dbReference type="Proteomes" id="UP000241769">
    <property type="component" value="Unassembled WGS sequence"/>
</dbReference>
<dbReference type="PRINTS" id="PR00153">
    <property type="entry name" value="CSAPPISMRASE"/>
</dbReference>
<evidence type="ECO:0000313" key="8">
    <source>
        <dbReference type="EMBL" id="PRP77019.1"/>
    </source>
</evidence>
<sequence length="1013" mass="114863">MGEEDHRKPLNNEAPPTGFTGLRIRFQQVFVQYGRLALMIHFFGSILTFALFFLLISLGIDIQKLINKMGMSSNSESSGAGAKLLVGFKRRQSLFTKSYKTQVIRAALWNGLHDLLKFSARRPCKKTIVTAEAGIEELSVGGVEHSFRSQRVMQPTVLFNINGIILATILRQYFDCTREEAKTVWQTLRQVSSVWKRLADQTFPFWKEIEAYNEMDKKFSTTDNLKLFINLRAAFSQLTDGDNYPPEEYRLPTETSWDAAPYCDELRNSNDGVTALDGITSGRFNATLREDNVINEDRLGFVLRCPRWVRPTLDALFGEDKRLYEVDVRRLSTSTSDMLQRATLLGYSCSLHSAVINHDHNGVGYMFYPLDDQPHPTGNFHIIMPHYEVSFDLLYAYNHCSPGDYGPVIYWCTMLVCQKGDLSEMSSGVTWPDPLLTRGMSVHAVLSEYVRCQNVFAHPEYTRVPHKEGRRLGYAKSDGGGFNAEYVDDVPEDLDRFGLLINYNAQDDKEIRLLIEDGWVAAAPQLVLLREKDKTYLTVEEHTHIRDTTPCQKVNREEEEEGIRFYAIDEEEAERPLWRCCECGTHTSYTMCCHMIMFTRAEKGSTEESENHSDGDADGDTDDHSEEEQSEEDEDSLIEDLSKLRVVDLRAELKKRKQPVGGSKAELSLSLPYLATIVHSSISLRSALVCSEINHTSIHFTRIHFHFCDRVDQIIETTRNSSGEQHHKDAIAMAYKLIGNIHSIDYQRSKAAFTAQGLRIQYEIEEFLPFSWDSYKEQNEKVPASAEFVAFIPKRGHTSSVIEFISWMKSEFGYTDVRPEPLYQAIANTALKHYIEQSGDAFVYFDVNVGDEAPERLVLQLYKQTLPKTCDNFIAIATAQNPELSYVGSVIHRVVPNGWIQGGDVLGGGGDAGASIYGSHFADENFIVKHDKAGVLGMANKGPHTNSSQFYITFKPTPWMDTNYVAFGQLVDGHHLLKRIENVESMNQRPIAPVKISASGLLQVSQWPKRRGR</sequence>
<evidence type="ECO:0000256" key="3">
    <source>
        <dbReference type="ARBA" id="ARBA00023110"/>
    </source>
</evidence>
<evidence type="ECO:0000256" key="4">
    <source>
        <dbReference type="ARBA" id="ARBA00023235"/>
    </source>
</evidence>
<dbReference type="InterPro" id="IPR036361">
    <property type="entry name" value="SAP_dom_sf"/>
</dbReference>
<dbReference type="PANTHER" id="PTHR11071">
    <property type="entry name" value="PEPTIDYL-PROLYL CIS-TRANS ISOMERASE"/>
    <property type="match status" value="1"/>
</dbReference>
<keyword evidence="3" id="KW-0697">Rotamase</keyword>
<evidence type="ECO:0000256" key="6">
    <source>
        <dbReference type="SAM" id="Phobius"/>
    </source>
</evidence>
<protein>
    <recommendedName>
        <fullName evidence="2">peptidylprolyl isomerase</fullName>
        <ecNumber evidence="2">5.2.1.8</ecNumber>
    </recommendedName>
</protein>
<accession>A0A2P6MZ89</accession>
<dbReference type="OrthoDB" id="408413at2759"/>
<evidence type="ECO:0000256" key="5">
    <source>
        <dbReference type="SAM" id="MobiDB-lite"/>
    </source>
</evidence>
<dbReference type="AlphaFoldDB" id="A0A2P6MZ89"/>
<name>A0A2P6MZ89_9EUKA</name>
<keyword evidence="6" id="KW-1133">Transmembrane helix</keyword>
<keyword evidence="6" id="KW-0812">Transmembrane</keyword>
<comment type="caution">
    <text evidence="8">The sequence shown here is derived from an EMBL/GenBank/DDBJ whole genome shotgun (WGS) entry which is preliminary data.</text>
</comment>
<evidence type="ECO:0000256" key="1">
    <source>
        <dbReference type="ARBA" id="ARBA00000971"/>
    </source>
</evidence>
<dbReference type="PROSITE" id="PS50072">
    <property type="entry name" value="CSA_PPIASE_2"/>
    <property type="match status" value="1"/>
</dbReference>
<comment type="catalytic activity">
    <reaction evidence="1">
        <text>[protein]-peptidylproline (omega=180) = [protein]-peptidylproline (omega=0)</text>
        <dbReference type="Rhea" id="RHEA:16237"/>
        <dbReference type="Rhea" id="RHEA-COMP:10747"/>
        <dbReference type="Rhea" id="RHEA-COMP:10748"/>
        <dbReference type="ChEBI" id="CHEBI:83833"/>
        <dbReference type="ChEBI" id="CHEBI:83834"/>
        <dbReference type="EC" id="5.2.1.8"/>
    </reaction>
</comment>
<dbReference type="InterPro" id="IPR002130">
    <property type="entry name" value="Cyclophilin-type_PPIase_dom"/>
</dbReference>
<evidence type="ECO:0000256" key="2">
    <source>
        <dbReference type="ARBA" id="ARBA00013194"/>
    </source>
</evidence>
<dbReference type="STRING" id="1890364.A0A2P6MZ89"/>
<dbReference type="InParanoid" id="A0A2P6MZ89"/>
<organism evidence="8 9">
    <name type="scientific">Planoprotostelium fungivorum</name>
    <dbReference type="NCBI Taxonomy" id="1890364"/>
    <lineage>
        <taxon>Eukaryota</taxon>
        <taxon>Amoebozoa</taxon>
        <taxon>Evosea</taxon>
        <taxon>Variosea</taxon>
        <taxon>Cavosteliida</taxon>
        <taxon>Cavosteliaceae</taxon>
        <taxon>Planoprotostelium</taxon>
    </lineage>
</organism>
<dbReference type="Gene3D" id="1.10.720.30">
    <property type="entry name" value="SAP domain"/>
    <property type="match status" value="1"/>
</dbReference>
<feature type="compositionally biased region" description="Acidic residues" evidence="5">
    <location>
        <begin position="616"/>
        <end position="637"/>
    </location>
</feature>
<dbReference type="InterPro" id="IPR009688">
    <property type="entry name" value="FAM210A/B-like_dom"/>
</dbReference>
<dbReference type="FunFam" id="2.40.100.10:FF:000025">
    <property type="entry name" value="Peptidyl-prolyl cis-trans isomerase CYP19-2"/>
    <property type="match status" value="1"/>
</dbReference>
<dbReference type="Pfam" id="PF00160">
    <property type="entry name" value="Pro_isomerase"/>
    <property type="match status" value="1"/>
</dbReference>
<dbReference type="PANTHER" id="PTHR11071:SF561">
    <property type="entry name" value="PEPTIDYL-PROLYL CIS-TRANS ISOMERASE D-RELATED"/>
    <property type="match status" value="1"/>
</dbReference>
<dbReference type="GO" id="GO:0003755">
    <property type="term" value="F:peptidyl-prolyl cis-trans isomerase activity"/>
    <property type="evidence" value="ECO:0007669"/>
    <property type="project" value="UniProtKB-KW"/>
</dbReference>
<proteinExistence type="predicted"/>
<dbReference type="EMBL" id="MDYQ01000286">
    <property type="protein sequence ID" value="PRP77019.1"/>
    <property type="molecule type" value="Genomic_DNA"/>
</dbReference>
<dbReference type="EC" id="5.2.1.8" evidence="2"/>
<dbReference type="InterPro" id="IPR029000">
    <property type="entry name" value="Cyclophilin-like_dom_sf"/>
</dbReference>
<gene>
    <name evidence="8" type="ORF">PROFUN_15109</name>
</gene>
<keyword evidence="6" id="KW-0472">Membrane</keyword>
<dbReference type="Pfam" id="PF06916">
    <property type="entry name" value="FAM210A-B_dom"/>
    <property type="match status" value="1"/>
</dbReference>
<dbReference type="Gene3D" id="2.40.100.10">
    <property type="entry name" value="Cyclophilin-like"/>
    <property type="match status" value="1"/>
</dbReference>
<feature type="domain" description="PPIase cyclophilin-type" evidence="7">
    <location>
        <begin position="844"/>
        <end position="1001"/>
    </location>
</feature>
<feature type="compositionally biased region" description="Basic and acidic residues" evidence="5">
    <location>
        <begin position="604"/>
        <end position="615"/>
    </location>
</feature>
<keyword evidence="4" id="KW-0413">Isomerase</keyword>
<dbReference type="GO" id="GO:0005737">
    <property type="term" value="C:cytoplasm"/>
    <property type="evidence" value="ECO:0007669"/>
    <property type="project" value="TreeGrafter"/>
</dbReference>
<dbReference type="SUPFAM" id="SSF50891">
    <property type="entry name" value="Cyclophilin-like"/>
    <property type="match status" value="1"/>
</dbReference>
<evidence type="ECO:0000259" key="7">
    <source>
        <dbReference type="PROSITE" id="PS50072"/>
    </source>
</evidence>
<feature type="region of interest" description="Disordered" evidence="5">
    <location>
        <begin position="604"/>
        <end position="637"/>
    </location>
</feature>